<reference evidence="6 7" key="1">
    <citation type="submission" date="2014-08" db="EMBL/GenBank/DDBJ databases">
        <title>Genomic and Phenotypic Diversity of Colwellia psychrerythraea strains from Disparate Marine Basins.</title>
        <authorList>
            <person name="Techtmann S.M."/>
            <person name="Stelling S.C."/>
            <person name="Utturkar S.M."/>
            <person name="Alshibli N."/>
            <person name="Harris A."/>
            <person name="Brown S.D."/>
            <person name="Hazen T.C."/>
        </authorList>
    </citation>
    <scope>NUCLEOTIDE SEQUENCE [LARGE SCALE GENOMIC DNA]</scope>
    <source>
        <strain evidence="6 7">GAB14E</strain>
    </source>
</reference>
<dbReference type="PROSITE" id="PS50109">
    <property type="entry name" value="HIS_KIN"/>
    <property type="match status" value="1"/>
</dbReference>
<comment type="caution">
    <text evidence="6">The sequence shown here is derived from an EMBL/GenBank/DDBJ whole genome shotgun (WGS) entry which is preliminary data.</text>
</comment>
<dbReference type="PRINTS" id="PR00344">
    <property type="entry name" value="BCTRLSENSOR"/>
</dbReference>
<dbReference type="Gene3D" id="3.30.450.20">
    <property type="entry name" value="PAS domain"/>
    <property type="match status" value="1"/>
</dbReference>
<dbReference type="EC" id="2.7.13.3" evidence="2"/>
<keyword evidence="4" id="KW-1133">Transmembrane helix</keyword>
<organism evidence="6 7">
    <name type="scientific">Colwellia psychrerythraea</name>
    <name type="common">Vibrio psychroerythus</name>
    <dbReference type="NCBI Taxonomy" id="28229"/>
    <lineage>
        <taxon>Bacteria</taxon>
        <taxon>Pseudomonadati</taxon>
        <taxon>Pseudomonadota</taxon>
        <taxon>Gammaproteobacteria</taxon>
        <taxon>Alteromonadales</taxon>
        <taxon>Colwelliaceae</taxon>
        <taxon>Colwellia</taxon>
    </lineage>
</organism>
<dbReference type="InterPro" id="IPR004358">
    <property type="entry name" value="Sig_transdc_His_kin-like_C"/>
</dbReference>
<feature type="transmembrane region" description="Helical" evidence="4">
    <location>
        <begin position="6"/>
        <end position="27"/>
    </location>
</feature>
<sequence>MRISNYNQLLAISTLLSGVIIFASLWHQYQKVEQVSRAHYESRLLVQTIEHLFTMSQLWLTTQDLLFSGRQTYLAKGISEQSQQLKKTLTLVKIKVPTSDDKYLVQGLITGIELNDEIVNLFSDIAMQENEFWQTTVAESDRITTRYVNDLEKLSTQVLTANNLLKNQAELASGNFTKLSLFVFSLYMFIITFTVSCFSKYIVKPIENITALAQQPITNDADVEFRQTRAPTEVITLSSAIQQFTQHITIERNRAEQERRNVVKANDKANIIMNTIPCSVLLVDEQGVIKECNIETEKLLLNEKSNIIEKPVSHFVPALATLDGHFDSEIVLRNMEESLLAPSFEHPHIEFSGRKIIIMGAVNYLITLNDINERKHSQKALSSLNEQLINAEKLASIGQLSAGIAHEINNPVGYIRSNLDVLNDYFKPLLAYIKLTDIELRQGPDKKSSAQELYQQEDLSFILDDIEPLINSTLEGAARVSKIIKDLGNYAHIDDKLPEAISIDVLIEKSLTLVANELKYKVEITKRLAADASVIGFPQKLLQVFINMLVNASHAIETQGSICISSRIVEQEINIRFEDNGSGIAQENLKSIFDPFFTTKPVGKGTGLGLHIVRSIIEDHQGHIDVISKVGQGSQFDIYLPIHNVDVAGKPLKVNQAFS</sequence>
<dbReference type="InterPro" id="IPR003661">
    <property type="entry name" value="HisK_dim/P_dom"/>
</dbReference>
<dbReference type="Proteomes" id="UP000029868">
    <property type="component" value="Unassembled WGS sequence"/>
</dbReference>
<evidence type="ECO:0000256" key="2">
    <source>
        <dbReference type="ARBA" id="ARBA00012438"/>
    </source>
</evidence>
<gene>
    <name evidence="6" type="ORF">GAB14E_0122</name>
</gene>
<dbReference type="SMART" id="SM00388">
    <property type="entry name" value="HisKA"/>
    <property type="match status" value="1"/>
</dbReference>
<feature type="transmembrane region" description="Helical" evidence="4">
    <location>
        <begin position="181"/>
        <end position="203"/>
    </location>
</feature>
<protein>
    <recommendedName>
        <fullName evidence="2">histidine kinase</fullName>
        <ecNumber evidence="2">2.7.13.3</ecNumber>
    </recommendedName>
</protein>
<dbReference type="SUPFAM" id="SSF47384">
    <property type="entry name" value="Homodimeric domain of signal transducing histidine kinase"/>
    <property type="match status" value="1"/>
</dbReference>
<evidence type="ECO:0000259" key="5">
    <source>
        <dbReference type="PROSITE" id="PS50109"/>
    </source>
</evidence>
<feature type="domain" description="Histidine kinase" evidence="5">
    <location>
        <begin position="403"/>
        <end position="644"/>
    </location>
</feature>
<dbReference type="InterPro" id="IPR003594">
    <property type="entry name" value="HATPase_dom"/>
</dbReference>
<proteinExistence type="predicted"/>
<dbReference type="EMBL" id="JQEC01000011">
    <property type="protein sequence ID" value="KGJ96175.1"/>
    <property type="molecule type" value="Genomic_DNA"/>
</dbReference>
<dbReference type="CDD" id="cd00082">
    <property type="entry name" value="HisKA"/>
    <property type="match status" value="1"/>
</dbReference>
<dbReference type="PANTHER" id="PTHR43065:SF50">
    <property type="entry name" value="HISTIDINE KINASE"/>
    <property type="match status" value="1"/>
</dbReference>
<dbReference type="OrthoDB" id="9772100at2"/>
<dbReference type="InterPro" id="IPR005467">
    <property type="entry name" value="His_kinase_dom"/>
</dbReference>
<dbReference type="Pfam" id="PF02518">
    <property type="entry name" value="HATPase_c"/>
    <property type="match status" value="1"/>
</dbReference>
<dbReference type="AlphaFoldDB" id="A0A099L165"/>
<dbReference type="Gene3D" id="3.30.565.10">
    <property type="entry name" value="Histidine kinase-like ATPase, C-terminal domain"/>
    <property type="match status" value="1"/>
</dbReference>
<comment type="catalytic activity">
    <reaction evidence="1">
        <text>ATP + protein L-histidine = ADP + protein N-phospho-L-histidine.</text>
        <dbReference type="EC" id="2.7.13.3"/>
    </reaction>
</comment>
<dbReference type="PANTHER" id="PTHR43065">
    <property type="entry name" value="SENSOR HISTIDINE KINASE"/>
    <property type="match status" value="1"/>
</dbReference>
<accession>A0A099L165</accession>
<keyword evidence="4" id="KW-0472">Membrane</keyword>
<evidence type="ECO:0000313" key="6">
    <source>
        <dbReference type="EMBL" id="KGJ96175.1"/>
    </source>
</evidence>
<dbReference type="InterPro" id="IPR036097">
    <property type="entry name" value="HisK_dim/P_sf"/>
</dbReference>
<dbReference type="Gene3D" id="1.10.287.130">
    <property type="match status" value="1"/>
</dbReference>
<dbReference type="RefSeq" id="WP_052093493.1">
    <property type="nucleotide sequence ID" value="NZ_JQEC01000011.1"/>
</dbReference>
<keyword evidence="4" id="KW-0812">Transmembrane</keyword>
<evidence type="ECO:0000256" key="4">
    <source>
        <dbReference type="SAM" id="Phobius"/>
    </source>
</evidence>
<keyword evidence="6" id="KW-0418">Kinase</keyword>
<dbReference type="InterPro" id="IPR036890">
    <property type="entry name" value="HATPase_C_sf"/>
</dbReference>
<dbReference type="GO" id="GO:0000155">
    <property type="term" value="F:phosphorelay sensor kinase activity"/>
    <property type="evidence" value="ECO:0007669"/>
    <property type="project" value="InterPro"/>
</dbReference>
<dbReference type="SUPFAM" id="SSF55874">
    <property type="entry name" value="ATPase domain of HSP90 chaperone/DNA topoisomerase II/histidine kinase"/>
    <property type="match status" value="1"/>
</dbReference>
<evidence type="ECO:0000256" key="1">
    <source>
        <dbReference type="ARBA" id="ARBA00000085"/>
    </source>
</evidence>
<name>A0A099L165_COLPS</name>
<evidence type="ECO:0000313" key="7">
    <source>
        <dbReference type="Proteomes" id="UP000029868"/>
    </source>
</evidence>
<keyword evidence="3" id="KW-0597">Phosphoprotein</keyword>
<dbReference type="Gene3D" id="6.10.340.10">
    <property type="match status" value="1"/>
</dbReference>
<keyword evidence="6" id="KW-0808">Transferase</keyword>
<evidence type="ECO:0000256" key="3">
    <source>
        <dbReference type="ARBA" id="ARBA00022553"/>
    </source>
</evidence>
<dbReference type="SMART" id="SM00387">
    <property type="entry name" value="HATPase_c"/>
    <property type="match status" value="1"/>
</dbReference>
<dbReference type="PATRIC" id="fig|28229.3.peg.1056"/>